<organism evidence="2 3">
    <name type="scientific">Beauveria asiatica</name>
    <dbReference type="NCBI Taxonomy" id="1069075"/>
    <lineage>
        <taxon>Eukaryota</taxon>
        <taxon>Fungi</taxon>
        <taxon>Dikarya</taxon>
        <taxon>Ascomycota</taxon>
        <taxon>Pezizomycotina</taxon>
        <taxon>Sordariomycetes</taxon>
        <taxon>Hypocreomycetidae</taxon>
        <taxon>Hypocreales</taxon>
        <taxon>Cordycipitaceae</taxon>
        <taxon>Beauveria</taxon>
    </lineage>
</organism>
<name>A0AAW0RTC7_9HYPO</name>
<dbReference type="AlphaFoldDB" id="A0AAW0RTC7"/>
<feature type="region of interest" description="Disordered" evidence="1">
    <location>
        <begin position="1"/>
        <end position="48"/>
    </location>
</feature>
<evidence type="ECO:0008006" key="4">
    <source>
        <dbReference type="Google" id="ProtNLM"/>
    </source>
</evidence>
<feature type="region of interest" description="Disordered" evidence="1">
    <location>
        <begin position="150"/>
        <end position="179"/>
    </location>
</feature>
<reference evidence="2 3" key="1">
    <citation type="submission" date="2020-02" db="EMBL/GenBank/DDBJ databases">
        <title>Comparative genomics of the hypocrealean fungal genus Beauvera.</title>
        <authorList>
            <person name="Showalter D.N."/>
            <person name="Bushley K.E."/>
            <person name="Rehner S.A."/>
        </authorList>
    </citation>
    <scope>NUCLEOTIDE SEQUENCE [LARGE SCALE GENOMIC DNA]</scope>
    <source>
        <strain evidence="2 3">ARSEF4384</strain>
    </source>
</reference>
<dbReference type="Proteomes" id="UP001397290">
    <property type="component" value="Unassembled WGS sequence"/>
</dbReference>
<feature type="compositionally biased region" description="Low complexity" evidence="1">
    <location>
        <begin position="473"/>
        <end position="489"/>
    </location>
</feature>
<feature type="compositionally biased region" description="Low complexity" evidence="1">
    <location>
        <begin position="542"/>
        <end position="565"/>
    </location>
</feature>
<feature type="region of interest" description="Disordered" evidence="1">
    <location>
        <begin position="534"/>
        <end position="571"/>
    </location>
</feature>
<feature type="region of interest" description="Disordered" evidence="1">
    <location>
        <begin position="218"/>
        <end position="285"/>
    </location>
</feature>
<feature type="region of interest" description="Disordered" evidence="1">
    <location>
        <begin position="339"/>
        <end position="368"/>
    </location>
</feature>
<feature type="compositionally biased region" description="Polar residues" evidence="1">
    <location>
        <begin position="235"/>
        <end position="252"/>
    </location>
</feature>
<feature type="compositionally biased region" description="Basic and acidic residues" evidence="1">
    <location>
        <begin position="94"/>
        <end position="104"/>
    </location>
</feature>
<evidence type="ECO:0000313" key="3">
    <source>
        <dbReference type="Proteomes" id="UP001397290"/>
    </source>
</evidence>
<dbReference type="EMBL" id="JAAHCF010000301">
    <property type="protein sequence ID" value="KAK8145308.1"/>
    <property type="molecule type" value="Genomic_DNA"/>
</dbReference>
<dbReference type="PANTHER" id="PTHR47785:SF4">
    <property type="entry name" value="ZN(II)2CYS6 TRANSCRIPTION FACTOR (EUROFUNG)"/>
    <property type="match status" value="1"/>
</dbReference>
<feature type="compositionally biased region" description="Low complexity" evidence="1">
    <location>
        <begin position="27"/>
        <end position="40"/>
    </location>
</feature>
<evidence type="ECO:0000256" key="1">
    <source>
        <dbReference type="SAM" id="MobiDB-lite"/>
    </source>
</evidence>
<dbReference type="PANTHER" id="PTHR47785">
    <property type="entry name" value="ZN(II)2CYS6 TRANSCRIPTION FACTOR (EUROFUNG)-RELATED-RELATED"/>
    <property type="match status" value="1"/>
</dbReference>
<accession>A0AAW0RTC7</accession>
<feature type="region of interest" description="Disordered" evidence="1">
    <location>
        <begin position="65"/>
        <end position="137"/>
    </location>
</feature>
<keyword evidence="3" id="KW-1185">Reference proteome</keyword>
<dbReference type="InterPro" id="IPR053181">
    <property type="entry name" value="EcdB-like_regulator"/>
</dbReference>
<proteinExistence type="predicted"/>
<sequence length="952" mass="106342">MSAPLRTHHPLPPSHQHPSSAPAGQQSYPLPYPTSLPSTPGHGLLHHPDIDRQDRVQEALAPMHEHYHPPQPQPQQLSSHSPAQRRYPPYSSRDSFKQREDPENNRCPNSASHGLDGSDGSASHFSGPPPHPHAYSAEPQHHVNYEYTSQPTATSSNCHHPEPSAFMQPRQADQSQSQPAYSLAMMETQLTTLIQHFPRMDERLTNIESALEADANLKLDPVARGNPTTDDQHKTGGTSFTQEKVTKSSSQDPVAAGPDQTIWPEDEVETKPGPPPPLSEPAIPMNHTTPAGLLLNWPSIQELTKHHLEREGVGYVGEYPISQEQNRGLLILYGRGEDNRMSRKKRKREHDQQSVDMPGVSCDSPSASATEAADWGTVGCLSLYDQVDHRSAILGPDGNPDFSEAKIWLYVKTFEENILNMHPIVQPRELHQWVRQFLDSLLLQRNQNSNKHSTAWTVSNSMESTGSMRKKSSPAPNITAISSASSSNSRIGRLDRTIDTALVLTVLALGKVCQHRDYVPDALYMVDPMPHGNGRFHLNGTPPSSKSSSPGAVSRSQSSSLASPSNQDHLYHSRRTSLAGNTRPGLLAKNHENIPGLEYFAFATDILGNHHGSYNNMKNVYAYIFAGLFQGQLGRPLESFSFIHKASHKLQVIMRPSLEKLKSFKTKQKFIEDTKCNQLSLAFWTCLQLESDLLAELPPPPSGLLWYENEIPHPNMSLLEGFLEPVLDSYLGQIYLRTHLNSIHRMFYAPEDLTKGGRADIPFKNVDFVSDAVSGMEWVRPSFAFREDDPPASDILSARLRAKYWGAQVLTYRPFLEQILQLSFVENHLTKGQLPSVKFCAEVEAPQLLVLARNAIKALIESTRAFHGLGEKRPIITNVFGTAHAQWGNLLVLSATFNDPIMCKYIDEKLLRHLFQKTIRFLRQSATATSSLRIDMHILEGIQKDFWDIEPS</sequence>
<comment type="caution">
    <text evidence="2">The sequence shown here is derived from an EMBL/GenBank/DDBJ whole genome shotgun (WGS) entry which is preliminary data.</text>
</comment>
<evidence type="ECO:0000313" key="2">
    <source>
        <dbReference type="EMBL" id="KAK8145308.1"/>
    </source>
</evidence>
<feature type="region of interest" description="Disordered" evidence="1">
    <location>
        <begin position="459"/>
        <end position="490"/>
    </location>
</feature>
<protein>
    <recommendedName>
        <fullName evidence="4">C6 zinc finger domain-containing protein</fullName>
    </recommendedName>
</protein>
<gene>
    <name evidence="2" type="ORF">G3M48_004636</name>
</gene>